<keyword evidence="3" id="KW-0902">Two-component regulatory system</keyword>
<evidence type="ECO:0000256" key="4">
    <source>
        <dbReference type="SAM" id="Phobius"/>
    </source>
</evidence>
<keyword evidence="7" id="KW-1185">Reference proteome</keyword>
<evidence type="ECO:0000313" key="6">
    <source>
        <dbReference type="EMBL" id="QEV43728.1"/>
    </source>
</evidence>
<proteinExistence type="predicted"/>
<feature type="domain" description="Histidine kinase/HSP90-like ATPase" evidence="5">
    <location>
        <begin position="263"/>
        <end position="354"/>
    </location>
</feature>
<name>A0A5J6J8B0_STRVI</name>
<accession>A0A5J6J8B0</accession>
<evidence type="ECO:0000313" key="7">
    <source>
        <dbReference type="Proteomes" id="UP000325563"/>
    </source>
</evidence>
<dbReference type="InterPro" id="IPR036890">
    <property type="entry name" value="HATPase_C_sf"/>
</dbReference>
<evidence type="ECO:0000259" key="5">
    <source>
        <dbReference type="Pfam" id="PF02518"/>
    </source>
</evidence>
<evidence type="ECO:0000256" key="1">
    <source>
        <dbReference type="ARBA" id="ARBA00022679"/>
    </source>
</evidence>
<feature type="transmembrane region" description="Helical" evidence="4">
    <location>
        <begin position="90"/>
        <end position="108"/>
    </location>
</feature>
<protein>
    <recommendedName>
        <fullName evidence="5">Histidine kinase/HSP90-like ATPase domain-containing protein</fullName>
    </recommendedName>
</protein>
<dbReference type="AlphaFoldDB" id="A0A5J6J8B0"/>
<feature type="transmembrane region" description="Helical" evidence="4">
    <location>
        <begin position="67"/>
        <end position="85"/>
    </location>
</feature>
<dbReference type="Proteomes" id="UP000325563">
    <property type="component" value="Chromosome"/>
</dbReference>
<dbReference type="KEGG" id="svn:CP980_00270"/>
<keyword evidence="4" id="KW-1133">Transmembrane helix</keyword>
<reference evidence="6 7" key="1">
    <citation type="submission" date="2017-09" db="EMBL/GenBank/DDBJ databases">
        <authorList>
            <person name="Lee N."/>
            <person name="Cho B.-K."/>
        </authorList>
    </citation>
    <scope>NUCLEOTIDE SEQUENCE [LARGE SCALE GENOMIC DNA]</scope>
    <source>
        <strain evidence="6 7">ATCC 27476</strain>
    </source>
</reference>
<dbReference type="EMBL" id="CP023692">
    <property type="protein sequence ID" value="QEV43728.1"/>
    <property type="molecule type" value="Genomic_DNA"/>
</dbReference>
<dbReference type="Gene3D" id="3.30.565.10">
    <property type="entry name" value="Histidine kinase-like ATPase, C-terminal domain"/>
    <property type="match status" value="1"/>
</dbReference>
<dbReference type="PANTHER" id="PTHR24421:SF61">
    <property type="entry name" value="OXYGEN SENSOR HISTIDINE KINASE NREB"/>
    <property type="match status" value="1"/>
</dbReference>
<dbReference type="Pfam" id="PF02518">
    <property type="entry name" value="HATPase_c"/>
    <property type="match status" value="1"/>
</dbReference>
<dbReference type="SUPFAM" id="SSF55874">
    <property type="entry name" value="ATPase domain of HSP90 chaperone/DNA topoisomerase II/histidine kinase"/>
    <property type="match status" value="1"/>
</dbReference>
<keyword evidence="4" id="KW-0812">Transmembrane</keyword>
<keyword evidence="4" id="KW-0472">Membrane</keyword>
<dbReference type="GO" id="GO:0000160">
    <property type="term" value="P:phosphorelay signal transduction system"/>
    <property type="evidence" value="ECO:0007669"/>
    <property type="project" value="UniProtKB-KW"/>
</dbReference>
<dbReference type="GO" id="GO:0016301">
    <property type="term" value="F:kinase activity"/>
    <property type="evidence" value="ECO:0007669"/>
    <property type="project" value="UniProtKB-KW"/>
</dbReference>
<evidence type="ECO:0000256" key="2">
    <source>
        <dbReference type="ARBA" id="ARBA00022777"/>
    </source>
</evidence>
<feature type="transmembrane region" description="Helical" evidence="4">
    <location>
        <begin position="37"/>
        <end position="55"/>
    </location>
</feature>
<dbReference type="InterPro" id="IPR050482">
    <property type="entry name" value="Sensor_HK_TwoCompSys"/>
</dbReference>
<sequence>MTADPVDGRSVALWAGVVAVTVLLYSSALLRGWFRPWWVWCDVLLTGCLLPWVALATVGEGPAVEPHGWLMVQALSAVAVAIVALGSRGAALSVLLLLLTSLTVYQAVPAPEAAELSEHLRAVVECVALTTAGWWYLRRQGMVLDAAQGRAVLAEAARARRAERTAHHAALHDTVLATLSAIAAGRVDADAAGLRERCAREAAYVRRLVQFDQEPQPAPDAAGGAVDVGAALEEAVRAAEGLGLRVEAQYHAVPAVPPHVAGALAAAVGEALNNVRRHAGTGTAFLTATAGTEGGTVEVTVADRGAGFDSRATGRHGPGTGLRRSVHGRLAGIGGWSRVDSSPGEGTVVELRWPA</sequence>
<dbReference type="PANTHER" id="PTHR24421">
    <property type="entry name" value="NITRATE/NITRITE SENSOR PROTEIN NARX-RELATED"/>
    <property type="match status" value="1"/>
</dbReference>
<organism evidence="6 7">
    <name type="scientific">Streptomyces vinaceus</name>
    <dbReference type="NCBI Taxonomy" id="1960"/>
    <lineage>
        <taxon>Bacteria</taxon>
        <taxon>Bacillati</taxon>
        <taxon>Actinomycetota</taxon>
        <taxon>Actinomycetes</taxon>
        <taxon>Kitasatosporales</taxon>
        <taxon>Streptomycetaceae</taxon>
        <taxon>Streptomyces</taxon>
    </lineage>
</organism>
<dbReference type="InterPro" id="IPR003594">
    <property type="entry name" value="HATPase_dom"/>
</dbReference>
<keyword evidence="1" id="KW-0808">Transferase</keyword>
<feature type="transmembrane region" description="Helical" evidence="4">
    <location>
        <begin position="12"/>
        <end position="30"/>
    </location>
</feature>
<keyword evidence="2" id="KW-0418">Kinase</keyword>
<evidence type="ECO:0000256" key="3">
    <source>
        <dbReference type="ARBA" id="ARBA00023012"/>
    </source>
</evidence>
<gene>
    <name evidence="6" type="ORF">CP980_00270</name>
</gene>